<comment type="cofactor">
    <cofactor evidence="1 11">
        <name>Mg(2+)</name>
        <dbReference type="ChEBI" id="CHEBI:18420"/>
    </cofactor>
</comment>
<dbReference type="CDD" id="cd13959">
    <property type="entry name" value="PT_UbiA_COQ2"/>
    <property type="match status" value="1"/>
</dbReference>
<proteinExistence type="inferred from homology"/>
<reference evidence="12" key="1">
    <citation type="submission" date="2022-05" db="EMBL/GenBank/DDBJ databases">
        <title>Brevundimonas albigilva TT17 genome sequence.</title>
        <authorList>
            <person name="Lee K."/>
            <person name="Son H."/>
        </authorList>
    </citation>
    <scope>NUCLEOTIDE SEQUENCE</scope>
    <source>
        <strain evidence="12">TT17</strain>
    </source>
</reference>
<evidence type="ECO:0000256" key="4">
    <source>
        <dbReference type="ARBA" id="ARBA00022475"/>
    </source>
</evidence>
<evidence type="ECO:0000256" key="2">
    <source>
        <dbReference type="ARBA" id="ARBA00004141"/>
    </source>
</evidence>
<dbReference type="InterPro" id="IPR039653">
    <property type="entry name" value="Prenyltransferase"/>
</dbReference>
<dbReference type="Proteomes" id="UP001055429">
    <property type="component" value="Chromosome"/>
</dbReference>
<feature type="transmembrane region" description="Helical" evidence="11">
    <location>
        <begin position="262"/>
        <end position="281"/>
    </location>
</feature>
<dbReference type="Pfam" id="PF01040">
    <property type="entry name" value="UbiA"/>
    <property type="match status" value="1"/>
</dbReference>
<dbReference type="EMBL" id="CP097649">
    <property type="protein sequence ID" value="URI14446.1"/>
    <property type="molecule type" value="Genomic_DNA"/>
</dbReference>
<evidence type="ECO:0000313" key="12">
    <source>
        <dbReference type="EMBL" id="URI14446.1"/>
    </source>
</evidence>
<name>A0ABY4SLA4_9CAUL</name>
<evidence type="ECO:0000256" key="8">
    <source>
        <dbReference type="ARBA" id="ARBA00022692"/>
    </source>
</evidence>
<comment type="catalytic activity">
    <reaction evidence="11">
        <text>all-trans-octaprenyl diphosphate + 4-hydroxybenzoate = 4-hydroxy-3-(all-trans-octaprenyl)benzoate + diphosphate</text>
        <dbReference type="Rhea" id="RHEA:27782"/>
        <dbReference type="ChEBI" id="CHEBI:1617"/>
        <dbReference type="ChEBI" id="CHEBI:17879"/>
        <dbReference type="ChEBI" id="CHEBI:33019"/>
        <dbReference type="ChEBI" id="CHEBI:57711"/>
        <dbReference type="EC" id="2.5.1.39"/>
    </reaction>
</comment>
<dbReference type="RefSeq" id="WP_250201500.1">
    <property type="nucleotide sequence ID" value="NZ_CP097649.1"/>
</dbReference>
<dbReference type="PROSITE" id="PS00943">
    <property type="entry name" value="UBIA"/>
    <property type="match status" value="1"/>
</dbReference>
<keyword evidence="11" id="KW-0460">Magnesium</keyword>
<evidence type="ECO:0000256" key="5">
    <source>
        <dbReference type="ARBA" id="ARBA00022519"/>
    </source>
</evidence>
<evidence type="ECO:0000256" key="10">
    <source>
        <dbReference type="ARBA" id="ARBA00023136"/>
    </source>
</evidence>
<dbReference type="InterPro" id="IPR000537">
    <property type="entry name" value="UbiA_prenyltransferase"/>
</dbReference>
<dbReference type="InterPro" id="IPR030470">
    <property type="entry name" value="UbiA_prenylTrfase_CS"/>
</dbReference>
<comment type="subcellular location">
    <subcellularLocation>
        <location evidence="11">Cell inner membrane</location>
        <topology evidence="11">Multi-pass membrane protein</topology>
    </subcellularLocation>
    <subcellularLocation>
        <location evidence="2">Membrane</location>
        <topology evidence="2">Multi-pass membrane protein</topology>
    </subcellularLocation>
</comment>
<dbReference type="InterPro" id="IPR044878">
    <property type="entry name" value="UbiA_sf"/>
</dbReference>
<keyword evidence="8 11" id="KW-0812">Transmembrane</keyword>
<keyword evidence="10 11" id="KW-0472">Membrane</keyword>
<feature type="transmembrane region" description="Helical" evidence="11">
    <location>
        <begin position="217"/>
        <end position="241"/>
    </location>
</feature>
<evidence type="ECO:0000256" key="1">
    <source>
        <dbReference type="ARBA" id="ARBA00001946"/>
    </source>
</evidence>
<evidence type="ECO:0000256" key="9">
    <source>
        <dbReference type="ARBA" id="ARBA00022989"/>
    </source>
</evidence>
<evidence type="ECO:0000256" key="11">
    <source>
        <dbReference type="HAMAP-Rule" id="MF_01635"/>
    </source>
</evidence>
<keyword evidence="9 11" id="KW-1133">Transmembrane helix</keyword>
<evidence type="ECO:0000256" key="6">
    <source>
        <dbReference type="ARBA" id="ARBA00022679"/>
    </source>
</evidence>
<feature type="transmembrane region" description="Helical" evidence="11">
    <location>
        <begin position="62"/>
        <end position="88"/>
    </location>
</feature>
<gene>
    <name evidence="11" type="primary">ubiA</name>
    <name evidence="12" type="ORF">M8231_11520</name>
</gene>
<dbReference type="Gene3D" id="1.10.357.140">
    <property type="entry name" value="UbiA prenyltransferase"/>
    <property type="match status" value="1"/>
</dbReference>
<protein>
    <recommendedName>
        <fullName evidence="11">4-hydroxybenzoate octaprenyltransferase</fullName>
        <ecNumber evidence="11">2.5.1.39</ecNumber>
    </recommendedName>
    <alternativeName>
        <fullName evidence="11">4-HB polyprenyltransferase</fullName>
    </alternativeName>
</protein>
<evidence type="ECO:0000313" key="13">
    <source>
        <dbReference type="Proteomes" id="UP001055429"/>
    </source>
</evidence>
<sequence>MTFAPLPDAGANWVDRHAPEGMKPWLKLGRFDRPIGVWLLLLPGWQGIALALAQYRQPPGPYHLWLFVGFGVGACLMRAAGCAFNDIVDRDFDAKVARTAQRPIPSGRISVKQAWAFVIGCSLVSLMILLTLPAAAIGLGVASLALVAAYPFMKRITWWPQAWLGLTFNWGALMGFAAALPLAAAALLPPEMAGEFRPFLWSPPSDSDHAVALAWQAYIPAVLLWVGGVFWTLGYDTIYALQDIEDDAMVGVKSSARRLASAVRPGVAVFYGLAVVFAALAGAAAGLGPIFALGVLAYAVHLALQVRRIDRDDPALALRLFKSNREAGLILLGAVALGFVGLS</sequence>
<comment type="function">
    <text evidence="11">Catalyzes the prenylation of para-hydroxybenzoate (PHB) with an all-trans polyprenyl group. Mediates the second step in the final reaction sequence of ubiquinone-8 (UQ-8) biosynthesis, which is the condensation of the polyisoprenoid side chain with PHB, generating the first membrane-bound Q intermediate 3-octaprenyl-4-hydroxybenzoate.</text>
</comment>
<feature type="transmembrane region" description="Helical" evidence="11">
    <location>
        <begin position="35"/>
        <end position="56"/>
    </location>
</feature>
<keyword evidence="7 11" id="KW-0831">Ubiquinone biosynthesis</keyword>
<feature type="transmembrane region" description="Helical" evidence="11">
    <location>
        <begin position="164"/>
        <end position="188"/>
    </location>
</feature>
<evidence type="ECO:0000256" key="3">
    <source>
        <dbReference type="ARBA" id="ARBA00005985"/>
    </source>
</evidence>
<accession>A0ABY4SLA4</accession>
<dbReference type="PANTHER" id="PTHR11048">
    <property type="entry name" value="PRENYLTRANSFERASES"/>
    <property type="match status" value="1"/>
</dbReference>
<keyword evidence="4 11" id="KW-1003">Cell membrane</keyword>
<feature type="transmembrane region" description="Helical" evidence="11">
    <location>
        <begin position="327"/>
        <end position="342"/>
    </location>
</feature>
<feature type="transmembrane region" description="Helical" evidence="11">
    <location>
        <begin position="287"/>
        <end position="306"/>
    </location>
</feature>
<comment type="pathway">
    <text evidence="11">Cofactor biosynthesis; ubiquinone biosynthesis.</text>
</comment>
<evidence type="ECO:0000256" key="7">
    <source>
        <dbReference type="ARBA" id="ARBA00022688"/>
    </source>
</evidence>
<dbReference type="Gene3D" id="1.20.120.1780">
    <property type="entry name" value="UbiA prenyltransferase"/>
    <property type="match status" value="1"/>
</dbReference>
<keyword evidence="13" id="KW-1185">Reference proteome</keyword>
<dbReference type="EC" id="2.5.1.39" evidence="11"/>
<dbReference type="InterPro" id="IPR006370">
    <property type="entry name" value="HB_polyprenyltransferase-like"/>
</dbReference>
<feature type="transmembrane region" description="Helical" evidence="11">
    <location>
        <begin position="134"/>
        <end position="152"/>
    </location>
</feature>
<dbReference type="PANTHER" id="PTHR11048:SF28">
    <property type="entry name" value="4-HYDROXYBENZOATE POLYPRENYLTRANSFERASE, MITOCHONDRIAL"/>
    <property type="match status" value="1"/>
</dbReference>
<dbReference type="HAMAP" id="MF_01635">
    <property type="entry name" value="UbiA"/>
    <property type="match status" value="1"/>
</dbReference>
<keyword evidence="5 11" id="KW-0997">Cell inner membrane</keyword>
<organism evidence="12 13">
    <name type="scientific">Brevundimonas albigilva</name>
    <dbReference type="NCBI Taxonomy" id="1312364"/>
    <lineage>
        <taxon>Bacteria</taxon>
        <taxon>Pseudomonadati</taxon>
        <taxon>Pseudomonadota</taxon>
        <taxon>Alphaproteobacteria</taxon>
        <taxon>Caulobacterales</taxon>
        <taxon>Caulobacteraceae</taxon>
        <taxon>Brevundimonas</taxon>
    </lineage>
</organism>
<comment type="similarity">
    <text evidence="3 11">Belongs to the UbiA prenyltransferase family.</text>
</comment>
<keyword evidence="6 11" id="KW-0808">Transferase</keyword>